<reference evidence="2" key="1">
    <citation type="submission" date="2022-11" db="UniProtKB">
        <authorList>
            <consortium name="WormBaseParasite"/>
        </authorList>
    </citation>
    <scope>IDENTIFICATION</scope>
</reference>
<keyword evidence="1" id="KW-1185">Reference proteome</keyword>
<evidence type="ECO:0000313" key="2">
    <source>
        <dbReference type="WBParaSite" id="Minc3s03212g33152"/>
    </source>
</evidence>
<protein>
    <submittedName>
        <fullName evidence="2">Candidate secreted effector</fullName>
    </submittedName>
</protein>
<evidence type="ECO:0000313" key="1">
    <source>
        <dbReference type="Proteomes" id="UP000887563"/>
    </source>
</evidence>
<dbReference type="AlphaFoldDB" id="A0A914MZ44"/>
<dbReference type="WBParaSite" id="Minc3s03212g33152">
    <property type="protein sequence ID" value="Minc3s03212g33152"/>
    <property type="gene ID" value="Minc3s03212g33152"/>
</dbReference>
<dbReference type="Proteomes" id="UP000887563">
    <property type="component" value="Unplaced"/>
</dbReference>
<organism evidence="1 2">
    <name type="scientific">Meloidogyne incognita</name>
    <name type="common">Southern root-knot nematode worm</name>
    <name type="synonym">Oxyuris incognita</name>
    <dbReference type="NCBI Taxonomy" id="6306"/>
    <lineage>
        <taxon>Eukaryota</taxon>
        <taxon>Metazoa</taxon>
        <taxon>Ecdysozoa</taxon>
        <taxon>Nematoda</taxon>
        <taxon>Chromadorea</taxon>
        <taxon>Rhabditida</taxon>
        <taxon>Tylenchina</taxon>
        <taxon>Tylenchomorpha</taxon>
        <taxon>Tylenchoidea</taxon>
        <taxon>Meloidogynidae</taxon>
        <taxon>Meloidogyninae</taxon>
        <taxon>Meloidogyne</taxon>
        <taxon>Meloidogyne incognita group</taxon>
    </lineage>
</organism>
<name>A0A914MZ44_MELIC</name>
<proteinExistence type="predicted"/>
<accession>A0A914MZ44</accession>
<sequence>MVFRFLRTHISARRNFRKKRVAPFDSSHRDESNGIIMRIRPFGLAHLQSAGWGVLGIEWGRRRGLIYNLTRF</sequence>